<evidence type="ECO:0000313" key="7">
    <source>
        <dbReference type="Proteomes" id="UP001177140"/>
    </source>
</evidence>
<keyword evidence="4" id="KW-0067">ATP-binding</keyword>
<protein>
    <recommendedName>
        <fullName evidence="8">SNF2 N-terminal domain-containing protein</fullName>
    </recommendedName>
</protein>
<dbReference type="InterPro" id="IPR027417">
    <property type="entry name" value="P-loop_NTPase"/>
</dbReference>
<name>A0AA41VE50_PAPNU</name>
<reference evidence="6" key="1">
    <citation type="submission" date="2022-03" db="EMBL/GenBank/DDBJ databases">
        <title>A functionally conserved STORR gene fusion in Papaver species that diverged 16.8 million years ago.</title>
        <authorList>
            <person name="Catania T."/>
        </authorList>
    </citation>
    <scope>NUCLEOTIDE SEQUENCE</scope>
    <source>
        <strain evidence="6">S-191538</strain>
    </source>
</reference>
<organism evidence="6 7">
    <name type="scientific">Papaver nudicaule</name>
    <name type="common">Iceland poppy</name>
    <dbReference type="NCBI Taxonomy" id="74823"/>
    <lineage>
        <taxon>Eukaryota</taxon>
        <taxon>Viridiplantae</taxon>
        <taxon>Streptophyta</taxon>
        <taxon>Embryophyta</taxon>
        <taxon>Tracheophyta</taxon>
        <taxon>Spermatophyta</taxon>
        <taxon>Magnoliopsida</taxon>
        <taxon>Ranunculales</taxon>
        <taxon>Papaveraceae</taxon>
        <taxon>Papaveroideae</taxon>
        <taxon>Papaver</taxon>
    </lineage>
</organism>
<dbReference type="EMBL" id="JAJJMA010202599">
    <property type="protein sequence ID" value="MCL7039562.1"/>
    <property type="molecule type" value="Genomic_DNA"/>
</dbReference>
<evidence type="ECO:0008006" key="8">
    <source>
        <dbReference type="Google" id="ProtNLM"/>
    </source>
</evidence>
<keyword evidence="5" id="KW-0539">Nucleus</keyword>
<comment type="caution">
    <text evidence="6">The sequence shown here is derived from an EMBL/GenBank/DDBJ whole genome shotgun (WGS) entry which is preliminary data.</text>
</comment>
<evidence type="ECO:0000256" key="5">
    <source>
        <dbReference type="ARBA" id="ARBA00023242"/>
    </source>
</evidence>
<dbReference type="GO" id="GO:0005634">
    <property type="term" value="C:nucleus"/>
    <property type="evidence" value="ECO:0007669"/>
    <property type="project" value="UniProtKB-SubCell"/>
</dbReference>
<dbReference type="Proteomes" id="UP001177140">
    <property type="component" value="Unassembled WGS sequence"/>
</dbReference>
<evidence type="ECO:0000256" key="3">
    <source>
        <dbReference type="ARBA" id="ARBA00022806"/>
    </source>
</evidence>
<dbReference type="Gene3D" id="3.40.50.300">
    <property type="entry name" value="P-loop containing nucleotide triphosphate hydrolases"/>
    <property type="match status" value="1"/>
</dbReference>
<dbReference type="PANTHER" id="PTHR45821:SF1">
    <property type="entry name" value="ATP-DEPENDENT HELICASE FAMILY PROTEIN-RELATED"/>
    <property type="match status" value="1"/>
</dbReference>
<proteinExistence type="predicted"/>
<gene>
    <name evidence="6" type="ORF">MKW94_005376</name>
</gene>
<comment type="subcellular location">
    <subcellularLocation>
        <location evidence="1">Nucleus</location>
    </subcellularLocation>
</comment>
<evidence type="ECO:0000313" key="6">
    <source>
        <dbReference type="EMBL" id="MCL7039562.1"/>
    </source>
</evidence>
<sequence length="484" mass="54910">MTEPTILVGYFDHQFSLAVTCCRSWLFLPLHENYLSIFLQGIWMILDLSCLFGKLDDLGYVCRICGVIEKSIKQIYDFQWEKGTKTTRNSNMSQIHTIGQLTVDGFLFTIADASDQDFGQMKAHQIEGFNFLLRNFACDSPGDCILADTRPNIPMPDHLWCCPKESWSNRAQRLDVLKHLVEHKGILFLGYKQFASIVSNSTSSTAALACHDILLKVPTILILDEGHTPRNETTDKHVKHFINILNLVRSKVLKVMSRVQIAVRKQIKSSVTNTMCFITKKVILWMHLTVLLTLNPKQKHAKELINKTKIDELFNNVDITDGVKAEKFLTLLALCGSAGEFSRLEAWSLGKKIFVISGDSSQEQREISMERLTKDAKIFIDSIKACGDGISLVGASRLVILDIYLHPSVTDRQLVVHSDLWNEICGYHEFAMQEVNTKDLDDSCEPASMQQQFYVLYYCGVLGCCYKLSRVSLTSLWKRSLSFP</sequence>
<dbReference type="PANTHER" id="PTHR45821">
    <property type="entry name" value="SNF2 DOMAIN-CONTAINING PROTEIN CLASSY 2-RELATED"/>
    <property type="match status" value="1"/>
</dbReference>
<evidence type="ECO:0000256" key="4">
    <source>
        <dbReference type="ARBA" id="ARBA00022840"/>
    </source>
</evidence>
<evidence type="ECO:0000256" key="1">
    <source>
        <dbReference type="ARBA" id="ARBA00004123"/>
    </source>
</evidence>
<dbReference type="InterPro" id="IPR044567">
    <property type="entry name" value="CLSY/DRD1"/>
</dbReference>
<dbReference type="SUPFAM" id="SSF52540">
    <property type="entry name" value="P-loop containing nucleoside triphosphate hydrolases"/>
    <property type="match status" value="1"/>
</dbReference>
<keyword evidence="7" id="KW-1185">Reference proteome</keyword>
<dbReference type="GO" id="GO:0080188">
    <property type="term" value="P:gene silencing by siRNA-directed DNA methylation"/>
    <property type="evidence" value="ECO:0007669"/>
    <property type="project" value="InterPro"/>
</dbReference>
<keyword evidence="2" id="KW-0547">Nucleotide-binding</keyword>
<keyword evidence="3" id="KW-0347">Helicase</keyword>
<dbReference type="GO" id="GO:0005524">
    <property type="term" value="F:ATP binding"/>
    <property type="evidence" value="ECO:0007669"/>
    <property type="project" value="UniProtKB-KW"/>
</dbReference>
<dbReference type="GO" id="GO:0004386">
    <property type="term" value="F:helicase activity"/>
    <property type="evidence" value="ECO:0007669"/>
    <property type="project" value="UniProtKB-KW"/>
</dbReference>
<evidence type="ECO:0000256" key="2">
    <source>
        <dbReference type="ARBA" id="ARBA00022741"/>
    </source>
</evidence>
<accession>A0AA41VE50</accession>
<dbReference type="AlphaFoldDB" id="A0AA41VE50"/>
<keyword evidence="3" id="KW-0378">Hydrolase</keyword>